<dbReference type="AlphaFoldDB" id="A0A9D7JYR3"/>
<dbReference type="Proteomes" id="UP000886689">
    <property type="component" value="Unassembled WGS sequence"/>
</dbReference>
<reference evidence="2" key="1">
    <citation type="submission" date="2020-10" db="EMBL/GenBank/DDBJ databases">
        <title>Connecting structure to function with the recovery of over 1000 high-quality activated sludge metagenome-assembled genomes encoding full-length rRNA genes using long-read sequencing.</title>
        <authorList>
            <person name="Singleton C.M."/>
            <person name="Petriglieri F."/>
            <person name="Kristensen J.M."/>
            <person name="Kirkegaard R.H."/>
            <person name="Michaelsen T.Y."/>
            <person name="Andersen M.H."/>
            <person name="Karst S.M."/>
            <person name="Dueholm M.S."/>
            <person name="Nielsen P.H."/>
            <person name="Albertsen M."/>
        </authorList>
    </citation>
    <scope>NUCLEOTIDE SEQUENCE</scope>
    <source>
        <strain evidence="2">Hirt_18-Q3-R61-65_BATAC.395</strain>
    </source>
</reference>
<evidence type="ECO:0000313" key="3">
    <source>
        <dbReference type="Proteomes" id="UP000886689"/>
    </source>
</evidence>
<comment type="caution">
    <text evidence="2">The sequence shown here is derived from an EMBL/GenBank/DDBJ whole genome shotgun (WGS) entry which is preliminary data.</text>
</comment>
<dbReference type="EMBL" id="JADJUC010000002">
    <property type="protein sequence ID" value="MBK8523225.1"/>
    <property type="molecule type" value="Genomic_DNA"/>
</dbReference>
<protein>
    <submittedName>
        <fullName evidence="2">Uncharacterized protein</fullName>
    </submittedName>
</protein>
<gene>
    <name evidence="2" type="ORF">IPL58_03315</name>
</gene>
<accession>A0A9D7JYR3</accession>
<organism evidence="2 3">
    <name type="scientific">Candidatus Proximibacter danicus</name>
    <dbReference type="NCBI Taxonomy" id="2954365"/>
    <lineage>
        <taxon>Bacteria</taxon>
        <taxon>Pseudomonadati</taxon>
        <taxon>Pseudomonadota</taxon>
        <taxon>Betaproteobacteria</taxon>
        <taxon>Candidatus Proximibacter</taxon>
    </lineage>
</organism>
<proteinExistence type="predicted"/>
<keyword evidence="1" id="KW-1133">Transmembrane helix</keyword>
<evidence type="ECO:0000313" key="2">
    <source>
        <dbReference type="EMBL" id="MBK8523225.1"/>
    </source>
</evidence>
<keyword evidence="1" id="KW-0472">Membrane</keyword>
<feature type="transmembrane region" description="Helical" evidence="1">
    <location>
        <begin position="20"/>
        <end position="41"/>
    </location>
</feature>
<sequence length="50" mass="5626">MADNENDNDIPFMQKLLDNHFLLLVIGVVSPGVLYILWGIIDIMNTPLAK</sequence>
<keyword evidence="1" id="KW-0812">Transmembrane</keyword>
<name>A0A9D7JYR3_9PROT</name>
<evidence type="ECO:0000256" key="1">
    <source>
        <dbReference type="SAM" id="Phobius"/>
    </source>
</evidence>